<dbReference type="EMBL" id="CAJNOK010000680">
    <property type="protein sequence ID" value="CAF0768720.1"/>
    <property type="molecule type" value="Genomic_DNA"/>
</dbReference>
<dbReference type="SUPFAM" id="SSF52540">
    <property type="entry name" value="P-loop containing nucleoside triphosphate hydrolases"/>
    <property type="match status" value="1"/>
</dbReference>
<dbReference type="PANTHER" id="PTHR11384:SF59">
    <property type="entry name" value="LYSOSOMAL COBALAMIN TRANSPORTER ABCD4"/>
    <property type="match status" value="1"/>
</dbReference>
<dbReference type="InterPro" id="IPR036640">
    <property type="entry name" value="ABC1_TM_sf"/>
</dbReference>
<feature type="transmembrane region" description="Helical" evidence="6">
    <location>
        <begin position="249"/>
        <end position="272"/>
    </location>
</feature>
<evidence type="ECO:0000256" key="1">
    <source>
        <dbReference type="ARBA" id="ARBA00008575"/>
    </source>
</evidence>
<dbReference type="EMBL" id="CAJNOQ010004295">
    <property type="protein sequence ID" value="CAF1052992.1"/>
    <property type="molecule type" value="Genomic_DNA"/>
</dbReference>
<dbReference type="EMBL" id="CAJOBC010004295">
    <property type="protein sequence ID" value="CAF3822350.1"/>
    <property type="molecule type" value="Genomic_DNA"/>
</dbReference>
<organism evidence="9 12">
    <name type="scientific">Didymodactylos carnosus</name>
    <dbReference type="NCBI Taxonomy" id="1234261"/>
    <lineage>
        <taxon>Eukaryota</taxon>
        <taxon>Metazoa</taxon>
        <taxon>Spiralia</taxon>
        <taxon>Gnathifera</taxon>
        <taxon>Rotifera</taxon>
        <taxon>Eurotatoria</taxon>
        <taxon>Bdelloidea</taxon>
        <taxon>Philodinida</taxon>
        <taxon>Philodinidae</taxon>
        <taxon>Didymodactylos</taxon>
    </lineage>
</organism>
<evidence type="ECO:0000256" key="4">
    <source>
        <dbReference type="ARBA" id="ARBA00022989"/>
    </source>
</evidence>
<dbReference type="Proteomes" id="UP000681722">
    <property type="component" value="Unassembled WGS sequence"/>
</dbReference>
<feature type="transmembrane region" description="Helical" evidence="6">
    <location>
        <begin position="48"/>
        <end position="69"/>
    </location>
</feature>
<dbReference type="GO" id="GO:0005324">
    <property type="term" value="F:long-chain fatty acid transmembrane transporter activity"/>
    <property type="evidence" value="ECO:0007669"/>
    <property type="project" value="TreeGrafter"/>
</dbReference>
<evidence type="ECO:0000313" key="8">
    <source>
        <dbReference type="EMBL" id="CAF0768720.1"/>
    </source>
</evidence>
<dbReference type="EMBL" id="CAJOBA010000680">
    <property type="protein sequence ID" value="CAF3549302.1"/>
    <property type="molecule type" value="Genomic_DNA"/>
</dbReference>
<dbReference type="Proteomes" id="UP000663829">
    <property type="component" value="Unassembled WGS sequence"/>
</dbReference>
<feature type="transmembrane region" description="Helical" evidence="6">
    <location>
        <begin position="89"/>
        <end position="107"/>
    </location>
</feature>
<feature type="domain" description="ABC transmembrane type-1" evidence="7">
    <location>
        <begin position="47"/>
        <end position="408"/>
    </location>
</feature>
<dbReference type="GO" id="GO:0140359">
    <property type="term" value="F:ABC-type transporter activity"/>
    <property type="evidence" value="ECO:0007669"/>
    <property type="project" value="InterPro"/>
</dbReference>
<feature type="transmembrane region" description="Helical" evidence="6">
    <location>
        <begin position="224"/>
        <end position="243"/>
    </location>
</feature>
<comment type="similarity">
    <text evidence="1">Belongs to the ABC transporter superfamily. ABCD family. Peroxisomal fatty acyl CoA transporter (TC 3.A.1.203) subfamily.</text>
</comment>
<protein>
    <recommendedName>
        <fullName evidence="7">ABC transmembrane type-1 domain-containing protein</fullName>
    </recommendedName>
</protein>
<evidence type="ECO:0000313" key="11">
    <source>
        <dbReference type="EMBL" id="CAF3822350.1"/>
    </source>
</evidence>
<dbReference type="InterPro" id="IPR050835">
    <property type="entry name" value="ABC_transporter_sub-D"/>
</dbReference>
<dbReference type="PANTHER" id="PTHR11384">
    <property type="entry name" value="ATP-BINDING CASSETTE, SUB-FAMILY D MEMBER"/>
    <property type="match status" value="1"/>
</dbReference>
<keyword evidence="12" id="KW-1185">Reference proteome</keyword>
<evidence type="ECO:0000313" key="9">
    <source>
        <dbReference type="EMBL" id="CAF1052992.1"/>
    </source>
</evidence>
<evidence type="ECO:0000256" key="6">
    <source>
        <dbReference type="SAM" id="Phobius"/>
    </source>
</evidence>
<evidence type="ECO:0000256" key="5">
    <source>
        <dbReference type="ARBA" id="ARBA00023136"/>
    </source>
</evidence>
<dbReference type="Gene3D" id="3.40.50.300">
    <property type="entry name" value="P-loop containing nucleotide triphosphate hydrolases"/>
    <property type="match status" value="1"/>
</dbReference>
<dbReference type="OrthoDB" id="422637at2759"/>
<keyword evidence="4 6" id="KW-1133">Transmembrane helix</keyword>
<sequence length="672" mass="79016">MSHGLNFLFLKRFYNLFHVFIPISRLSLKNIDESSSTSCCSCYQHPLLLIFLILANEGLLQYIIYLVGLLPSKFYVQLSASPNNRDLPMFRWLVLQAFIYVCINAFLKSLSQFLASVLYVKWRTNLVCYLQTLYFTKQRYYHLSNTTYEQKTQQKQQQENSRTYKNYTLQTSHDDDDISRSNSSVFVSLNSSLTPSQVSNDSCINIDNPDQRITQDTDQLCKTLAYIIPLLLVSPFTIAYYVYRTWQITGYWGPLTIFLYFILSTIINKYFISCVSRTIYKQNSYEGSYRYLHTQIRTHNESIAFYNGGLFELKRFNLYFISKIRVILYRRTVQEFFLSLTTNLFDYIGSILSYLLISVALFVFHLYDHLPQSDIIKTISQISFITMYLIYRFSMLNDITDKMTIIAANTHRVQTFIEWMKKIDTKWNDSNNRPIITVTGENDSQHVVLQIKDLSYSSPANIQHVLMKNLNLILHDHQRLLITGDSGIGKTSLFRVLHSIWPITINGKFSFDQTQSFLLPQRPYFTNQPLYNELFYPNHSINLPTTEQQSEIEHLLAEWNLSHLLQYVNSNLFLCPKYSWNDLLSPGELQRLSFIRFLLQDKFQINPIKLLFLDEIASSLDLNMEMKIYNYLIEKHLTIISIGHRQTLKQYHHIELKLYANGLHTIENIVHD</sequence>
<keyword evidence="5 6" id="KW-0472">Membrane</keyword>
<dbReference type="InterPro" id="IPR011527">
    <property type="entry name" value="ABC1_TM_dom"/>
</dbReference>
<dbReference type="GO" id="GO:0015910">
    <property type="term" value="P:long-chain fatty acid import into peroxisome"/>
    <property type="evidence" value="ECO:0007669"/>
    <property type="project" value="TreeGrafter"/>
</dbReference>
<dbReference type="GO" id="GO:0016887">
    <property type="term" value="F:ATP hydrolysis activity"/>
    <property type="evidence" value="ECO:0007669"/>
    <property type="project" value="InterPro"/>
</dbReference>
<feature type="transmembrane region" description="Helical" evidence="6">
    <location>
        <begin position="344"/>
        <end position="363"/>
    </location>
</feature>
<dbReference type="Pfam" id="PF06472">
    <property type="entry name" value="ABC_membrane_2"/>
    <property type="match status" value="2"/>
</dbReference>
<evidence type="ECO:0000313" key="12">
    <source>
        <dbReference type="Proteomes" id="UP000663829"/>
    </source>
</evidence>
<dbReference type="Proteomes" id="UP000677228">
    <property type="component" value="Unassembled WGS sequence"/>
</dbReference>
<dbReference type="PROSITE" id="PS50929">
    <property type="entry name" value="ABC_TM1F"/>
    <property type="match status" value="1"/>
</dbReference>
<dbReference type="AlphaFoldDB" id="A0A814KR07"/>
<dbReference type="GO" id="GO:0007031">
    <property type="term" value="P:peroxisome organization"/>
    <property type="evidence" value="ECO:0007669"/>
    <property type="project" value="TreeGrafter"/>
</dbReference>
<dbReference type="GO" id="GO:0005524">
    <property type="term" value="F:ATP binding"/>
    <property type="evidence" value="ECO:0007669"/>
    <property type="project" value="InterPro"/>
</dbReference>
<dbReference type="GO" id="GO:0005778">
    <property type="term" value="C:peroxisomal membrane"/>
    <property type="evidence" value="ECO:0007669"/>
    <property type="project" value="TreeGrafter"/>
</dbReference>
<dbReference type="InterPro" id="IPR003439">
    <property type="entry name" value="ABC_transporter-like_ATP-bd"/>
</dbReference>
<gene>
    <name evidence="9" type="ORF">GPM918_LOCUS16383</name>
    <name evidence="8" type="ORF">OVA965_LOCUS2962</name>
    <name evidence="11" type="ORF">SRO942_LOCUS16383</name>
    <name evidence="10" type="ORF">TMI583_LOCUS2961</name>
</gene>
<comment type="caution">
    <text evidence="9">The sequence shown here is derived from an EMBL/GenBank/DDBJ whole genome shotgun (WGS) entry which is preliminary data.</text>
</comment>
<dbReference type="Gene3D" id="1.20.1560.10">
    <property type="entry name" value="ABC transporter type 1, transmembrane domain"/>
    <property type="match status" value="1"/>
</dbReference>
<evidence type="ECO:0000256" key="3">
    <source>
        <dbReference type="ARBA" id="ARBA00022692"/>
    </source>
</evidence>
<proteinExistence type="inferred from homology"/>
<dbReference type="SUPFAM" id="SSF90123">
    <property type="entry name" value="ABC transporter transmembrane region"/>
    <property type="match status" value="1"/>
</dbReference>
<name>A0A814KR07_9BILA</name>
<dbReference type="GO" id="GO:0042760">
    <property type="term" value="P:very long-chain fatty acid catabolic process"/>
    <property type="evidence" value="ECO:0007669"/>
    <property type="project" value="TreeGrafter"/>
</dbReference>
<reference evidence="9" key="1">
    <citation type="submission" date="2021-02" db="EMBL/GenBank/DDBJ databases">
        <authorList>
            <person name="Nowell W R."/>
        </authorList>
    </citation>
    <scope>NUCLEOTIDE SEQUENCE</scope>
</reference>
<dbReference type="Proteomes" id="UP000682733">
    <property type="component" value="Unassembled WGS sequence"/>
</dbReference>
<evidence type="ECO:0000256" key="2">
    <source>
        <dbReference type="ARBA" id="ARBA00022448"/>
    </source>
</evidence>
<evidence type="ECO:0000259" key="7">
    <source>
        <dbReference type="PROSITE" id="PS50929"/>
    </source>
</evidence>
<evidence type="ECO:0000313" key="10">
    <source>
        <dbReference type="EMBL" id="CAF3549302.1"/>
    </source>
</evidence>
<keyword evidence="3 6" id="KW-0812">Transmembrane</keyword>
<dbReference type="Pfam" id="PF00005">
    <property type="entry name" value="ABC_tran"/>
    <property type="match status" value="1"/>
</dbReference>
<dbReference type="GO" id="GO:0006635">
    <property type="term" value="P:fatty acid beta-oxidation"/>
    <property type="evidence" value="ECO:0007669"/>
    <property type="project" value="TreeGrafter"/>
</dbReference>
<accession>A0A814KR07</accession>
<keyword evidence="2" id="KW-0813">Transport</keyword>
<dbReference type="InterPro" id="IPR027417">
    <property type="entry name" value="P-loop_NTPase"/>
</dbReference>